<keyword evidence="5" id="KW-1185">Reference proteome</keyword>
<dbReference type="InterPro" id="IPR001680">
    <property type="entry name" value="WD40_rpt"/>
</dbReference>
<sequence>MLNRQSTRSGHRAAIYDLHPAGEGFYTAAADGFLVHWHREDVDFGRVVANVEGGKFLCVTTIPDGLVAGALDGGVHWLYPDAPERNRHVAHHQHGVFSVVRVGADLYTVGGDGVLTVWSVPTARRKESVPLSRNSLRRIVYDPVYDRLAIGASDGKVYLLERSGLAPLASTAAHAPSVFALGFSPDGEYLFSGGRDAGLSRWSVLDGQLKREQTVVAHLMTVNALAVHPEGHYLATASRDKTVKLWRTSDLSLCKVIEVVRDKGHVNSVNTLTWLDGNTLLTAGDDRRVLEWGFRVAGSRG</sequence>
<dbReference type="EMBL" id="PTJC01000006">
    <property type="protein sequence ID" value="PPK85627.1"/>
    <property type="molecule type" value="Genomic_DNA"/>
</dbReference>
<reference evidence="4 5" key="1">
    <citation type="submission" date="2018-02" db="EMBL/GenBank/DDBJ databases">
        <title>Genomic Encyclopedia of Archaeal and Bacterial Type Strains, Phase II (KMG-II): from individual species to whole genera.</title>
        <authorList>
            <person name="Goeker M."/>
        </authorList>
    </citation>
    <scope>NUCLEOTIDE SEQUENCE [LARGE SCALE GENOMIC DNA]</scope>
    <source>
        <strain evidence="4 5">DSM 29526</strain>
    </source>
</reference>
<dbReference type="PROSITE" id="PS50294">
    <property type="entry name" value="WD_REPEATS_REGION"/>
    <property type="match status" value="2"/>
</dbReference>
<keyword evidence="2" id="KW-0677">Repeat</keyword>
<dbReference type="InterPro" id="IPR015943">
    <property type="entry name" value="WD40/YVTN_repeat-like_dom_sf"/>
</dbReference>
<gene>
    <name evidence="4" type="ORF">CLV84_2530</name>
</gene>
<dbReference type="SUPFAM" id="SSF50998">
    <property type="entry name" value="Quinoprotein alcohol dehydrogenase-like"/>
    <property type="match status" value="1"/>
</dbReference>
<evidence type="ECO:0000313" key="5">
    <source>
        <dbReference type="Proteomes" id="UP000237662"/>
    </source>
</evidence>
<name>A0A2S6I380_9BACT</name>
<feature type="repeat" description="WD" evidence="3">
    <location>
        <begin position="215"/>
        <end position="246"/>
    </location>
</feature>
<dbReference type="Pfam" id="PF00400">
    <property type="entry name" value="WD40"/>
    <property type="match status" value="4"/>
</dbReference>
<organism evidence="4 5">
    <name type="scientific">Neolewinella xylanilytica</name>
    <dbReference type="NCBI Taxonomy" id="1514080"/>
    <lineage>
        <taxon>Bacteria</taxon>
        <taxon>Pseudomonadati</taxon>
        <taxon>Bacteroidota</taxon>
        <taxon>Saprospiria</taxon>
        <taxon>Saprospirales</taxon>
        <taxon>Lewinellaceae</taxon>
        <taxon>Neolewinella</taxon>
    </lineage>
</organism>
<dbReference type="Proteomes" id="UP000237662">
    <property type="component" value="Unassembled WGS sequence"/>
</dbReference>
<protein>
    <submittedName>
        <fullName evidence="4">WD-40 repeat-containing protein</fullName>
    </submittedName>
</protein>
<dbReference type="OrthoDB" id="933690at2"/>
<keyword evidence="1 3" id="KW-0853">WD repeat</keyword>
<feature type="repeat" description="WD" evidence="3">
    <location>
        <begin position="171"/>
        <end position="212"/>
    </location>
</feature>
<dbReference type="AlphaFoldDB" id="A0A2S6I380"/>
<evidence type="ECO:0000313" key="4">
    <source>
        <dbReference type="EMBL" id="PPK85627.1"/>
    </source>
</evidence>
<accession>A0A2S6I380</accession>
<comment type="caution">
    <text evidence="4">The sequence shown here is derived from an EMBL/GenBank/DDBJ whole genome shotgun (WGS) entry which is preliminary data.</text>
</comment>
<evidence type="ECO:0000256" key="3">
    <source>
        <dbReference type="PROSITE-ProRule" id="PRU00221"/>
    </source>
</evidence>
<dbReference type="PANTHER" id="PTHR19848:SF8">
    <property type="entry name" value="F-BOX AND WD REPEAT DOMAIN CONTAINING 7"/>
    <property type="match status" value="1"/>
</dbReference>
<dbReference type="PANTHER" id="PTHR19848">
    <property type="entry name" value="WD40 REPEAT PROTEIN"/>
    <property type="match status" value="1"/>
</dbReference>
<proteinExistence type="predicted"/>
<evidence type="ECO:0000256" key="2">
    <source>
        <dbReference type="ARBA" id="ARBA00022737"/>
    </source>
</evidence>
<dbReference type="InterPro" id="IPR011047">
    <property type="entry name" value="Quinoprotein_ADH-like_sf"/>
</dbReference>
<dbReference type="PROSITE" id="PS50082">
    <property type="entry name" value="WD_REPEATS_2"/>
    <property type="match status" value="2"/>
</dbReference>
<dbReference type="Gene3D" id="2.130.10.10">
    <property type="entry name" value="YVTN repeat-like/Quinoprotein amine dehydrogenase"/>
    <property type="match status" value="2"/>
</dbReference>
<dbReference type="RefSeq" id="WP_104420117.1">
    <property type="nucleotide sequence ID" value="NZ_PTJC01000006.1"/>
</dbReference>
<dbReference type="SMART" id="SM00320">
    <property type="entry name" value="WD40"/>
    <property type="match status" value="6"/>
</dbReference>
<evidence type="ECO:0000256" key="1">
    <source>
        <dbReference type="ARBA" id="ARBA00022574"/>
    </source>
</evidence>